<evidence type="ECO:0000313" key="2">
    <source>
        <dbReference type="EMBL" id="VDP79443.1"/>
    </source>
</evidence>
<evidence type="ECO:0000313" key="3">
    <source>
        <dbReference type="Proteomes" id="UP000279833"/>
    </source>
</evidence>
<dbReference type="AlphaFoldDB" id="A0A183L5H4"/>
<reference evidence="4" key="1">
    <citation type="submission" date="2016-06" db="UniProtKB">
        <authorList>
            <consortium name="WormBaseParasite"/>
        </authorList>
    </citation>
    <scope>IDENTIFICATION</scope>
</reference>
<keyword evidence="3" id="KW-1185">Reference proteome</keyword>
<dbReference type="PROSITE" id="PS50106">
    <property type="entry name" value="PDZ"/>
    <property type="match status" value="1"/>
</dbReference>
<accession>A0A183L5H4</accession>
<sequence>MIYDKFIDRNLRFSITEFVIFEYLDKWISTRKSKLKVLVIRFDNLNFSSVLCYEYRVLRTGQLEQKKKQLCRPLNIVPNGAADQDGRLKTGDQILIIGNTNLIGCAQSDAVAKISKQNKSDDGIQMIIAKKAAHYHKIVELIKPKTIINSTSNNHINHDNRYIQSTELSLIPSENKHRIHDLLHLNQSQPDVS</sequence>
<dbReference type="InterPro" id="IPR051342">
    <property type="entry name" value="PDZ_scaffold"/>
</dbReference>
<reference evidence="2 3" key="2">
    <citation type="submission" date="2018-11" db="EMBL/GenBank/DDBJ databases">
        <authorList>
            <consortium name="Pathogen Informatics"/>
        </authorList>
    </citation>
    <scope>NUCLEOTIDE SEQUENCE [LARGE SCALE GENOMIC DNA]</scope>
    <source>
        <strain evidence="2">Dakar</strain>
        <strain evidence="3">Dakar, Senegal</strain>
    </source>
</reference>
<dbReference type="InterPro" id="IPR036034">
    <property type="entry name" value="PDZ_sf"/>
</dbReference>
<dbReference type="Pfam" id="PF00595">
    <property type="entry name" value="PDZ"/>
    <property type="match status" value="1"/>
</dbReference>
<protein>
    <submittedName>
        <fullName evidence="4">PDZ domain-containing protein</fullName>
    </submittedName>
</protein>
<gene>
    <name evidence="2" type="ORF">SCUD_LOCUS22589</name>
</gene>
<dbReference type="Proteomes" id="UP000279833">
    <property type="component" value="Unassembled WGS sequence"/>
</dbReference>
<name>A0A183L5H4_9TREM</name>
<feature type="domain" description="PDZ" evidence="1">
    <location>
        <begin position="75"/>
        <end position="114"/>
    </location>
</feature>
<dbReference type="STRING" id="6186.A0A183L5H4"/>
<dbReference type="InterPro" id="IPR001478">
    <property type="entry name" value="PDZ"/>
</dbReference>
<evidence type="ECO:0000259" key="1">
    <source>
        <dbReference type="PROSITE" id="PS50106"/>
    </source>
</evidence>
<evidence type="ECO:0000313" key="4">
    <source>
        <dbReference type="WBParaSite" id="SCUD_0002259201-mRNA-1"/>
    </source>
</evidence>
<dbReference type="WBParaSite" id="SCUD_0002259201-mRNA-1">
    <property type="protein sequence ID" value="SCUD_0002259201-mRNA-1"/>
    <property type="gene ID" value="SCUD_0002259201"/>
</dbReference>
<organism evidence="4">
    <name type="scientific">Schistosoma curassoni</name>
    <dbReference type="NCBI Taxonomy" id="6186"/>
    <lineage>
        <taxon>Eukaryota</taxon>
        <taxon>Metazoa</taxon>
        <taxon>Spiralia</taxon>
        <taxon>Lophotrochozoa</taxon>
        <taxon>Platyhelminthes</taxon>
        <taxon>Trematoda</taxon>
        <taxon>Digenea</taxon>
        <taxon>Strigeidida</taxon>
        <taxon>Schistosomatoidea</taxon>
        <taxon>Schistosomatidae</taxon>
        <taxon>Schistosoma</taxon>
    </lineage>
</organism>
<dbReference type="PANTHER" id="PTHR19964:SF92">
    <property type="entry name" value="PATJ HOMOLOG"/>
    <property type="match status" value="1"/>
</dbReference>
<dbReference type="SUPFAM" id="SSF50156">
    <property type="entry name" value="PDZ domain-like"/>
    <property type="match status" value="1"/>
</dbReference>
<dbReference type="Gene3D" id="2.30.42.10">
    <property type="match status" value="1"/>
</dbReference>
<dbReference type="EMBL" id="UZAK01049930">
    <property type="protein sequence ID" value="VDP79443.1"/>
    <property type="molecule type" value="Genomic_DNA"/>
</dbReference>
<proteinExistence type="predicted"/>
<dbReference type="PANTHER" id="PTHR19964">
    <property type="entry name" value="MULTIPLE PDZ DOMAIN PROTEIN"/>
    <property type="match status" value="1"/>
</dbReference>